<dbReference type="EMBL" id="GBRH01228050">
    <property type="protein sequence ID" value="JAD69845.1"/>
    <property type="molecule type" value="Transcribed_RNA"/>
</dbReference>
<name>A0A0A9C8W3_ARUDO</name>
<accession>A0A0A9C8W3</accession>
<reference evidence="1" key="1">
    <citation type="submission" date="2014-09" db="EMBL/GenBank/DDBJ databases">
        <authorList>
            <person name="Magalhaes I.L.F."/>
            <person name="Oliveira U."/>
            <person name="Santos F.R."/>
            <person name="Vidigal T.H.D.A."/>
            <person name="Brescovit A.D."/>
            <person name="Santos A.J."/>
        </authorList>
    </citation>
    <scope>NUCLEOTIDE SEQUENCE</scope>
    <source>
        <tissue evidence="1">Shoot tissue taken approximately 20 cm above the soil surface</tissue>
    </source>
</reference>
<proteinExistence type="predicted"/>
<organism evidence="1">
    <name type="scientific">Arundo donax</name>
    <name type="common">Giant reed</name>
    <name type="synonym">Donax arundinaceus</name>
    <dbReference type="NCBI Taxonomy" id="35708"/>
    <lineage>
        <taxon>Eukaryota</taxon>
        <taxon>Viridiplantae</taxon>
        <taxon>Streptophyta</taxon>
        <taxon>Embryophyta</taxon>
        <taxon>Tracheophyta</taxon>
        <taxon>Spermatophyta</taxon>
        <taxon>Magnoliopsida</taxon>
        <taxon>Liliopsida</taxon>
        <taxon>Poales</taxon>
        <taxon>Poaceae</taxon>
        <taxon>PACMAD clade</taxon>
        <taxon>Arundinoideae</taxon>
        <taxon>Arundineae</taxon>
        <taxon>Arundo</taxon>
    </lineage>
</organism>
<protein>
    <submittedName>
        <fullName evidence="1">Uncharacterized protein</fullName>
    </submittedName>
</protein>
<reference evidence="1" key="2">
    <citation type="journal article" date="2015" name="Data Brief">
        <title>Shoot transcriptome of the giant reed, Arundo donax.</title>
        <authorList>
            <person name="Barrero R.A."/>
            <person name="Guerrero F.D."/>
            <person name="Moolhuijzen P."/>
            <person name="Goolsby J.A."/>
            <person name="Tidwell J."/>
            <person name="Bellgard S.E."/>
            <person name="Bellgard M.I."/>
        </authorList>
    </citation>
    <scope>NUCLEOTIDE SEQUENCE</scope>
    <source>
        <tissue evidence="1">Shoot tissue taken approximately 20 cm above the soil surface</tissue>
    </source>
</reference>
<dbReference type="AlphaFoldDB" id="A0A0A9C8W3"/>
<evidence type="ECO:0000313" key="1">
    <source>
        <dbReference type="EMBL" id="JAD69845.1"/>
    </source>
</evidence>
<sequence length="62" mass="6901">MLLNALSGHIYVTKKQDSNHTLPHHQSVACMPLNSEDHMGFVPSPSYLSPSKVANTICFLYE</sequence>